<gene>
    <name evidence="2" type="ORF">UFOPK1807_00762</name>
</gene>
<name>A0A6J6GFD0_9ZZZZ</name>
<organism evidence="2">
    <name type="scientific">freshwater metagenome</name>
    <dbReference type="NCBI Taxonomy" id="449393"/>
    <lineage>
        <taxon>unclassified sequences</taxon>
        <taxon>metagenomes</taxon>
        <taxon>ecological metagenomes</taxon>
    </lineage>
</organism>
<dbReference type="EMBL" id="CAEZUI010000097">
    <property type="protein sequence ID" value="CAB4600011.1"/>
    <property type="molecule type" value="Genomic_DNA"/>
</dbReference>
<dbReference type="AlphaFoldDB" id="A0A6J6GFD0"/>
<feature type="domain" description="SecDF P1 head subdomain" evidence="1">
    <location>
        <begin position="81"/>
        <end position="186"/>
    </location>
</feature>
<protein>
    <submittedName>
        <fullName evidence="2">Unannotated protein</fullName>
    </submittedName>
</protein>
<evidence type="ECO:0000313" key="2">
    <source>
        <dbReference type="EMBL" id="CAB4600011.1"/>
    </source>
</evidence>
<evidence type="ECO:0000259" key="1">
    <source>
        <dbReference type="Pfam" id="PF22599"/>
    </source>
</evidence>
<dbReference type="Pfam" id="PF22599">
    <property type="entry name" value="SecDF_P1_head"/>
    <property type="match status" value="1"/>
</dbReference>
<dbReference type="InterPro" id="IPR054384">
    <property type="entry name" value="SecDF_P1_head"/>
</dbReference>
<sequence>MKPTLRNSLSGTLLALSLASCGFGDVAQSSSEDVIEFRQVLSVATAQTTIEAFGQEFKDIDCRNPPTDFEPPIDLIGCSRDENEIYLLGVSELDGNAIDRTKPSTDATAGRQWFVEIDFDDFGTKKFAEFTARVTSLPTPMNQIAITSGNLVITAPSINEAITGGSAQITGNFTLQEASDLSRAIKDRSAIPAFLRWRE</sequence>
<accession>A0A6J6GFD0</accession>
<proteinExistence type="predicted"/>
<dbReference type="Gene3D" id="3.30.1360.200">
    <property type="match status" value="1"/>
</dbReference>
<dbReference type="PROSITE" id="PS51257">
    <property type="entry name" value="PROKAR_LIPOPROTEIN"/>
    <property type="match status" value="1"/>
</dbReference>
<reference evidence="2" key="1">
    <citation type="submission" date="2020-05" db="EMBL/GenBank/DDBJ databases">
        <authorList>
            <person name="Chiriac C."/>
            <person name="Salcher M."/>
            <person name="Ghai R."/>
            <person name="Kavagutti S V."/>
        </authorList>
    </citation>
    <scope>NUCLEOTIDE SEQUENCE</scope>
</reference>